<dbReference type="InterPro" id="IPR013154">
    <property type="entry name" value="ADH-like_N"/>
</dbReference>
<comment type="similarity">
    <text evidence="1">Belongs to the zinc-containing alcohol dehydrogenase family.</text>
</comment>
<keyword evidence="2" id="KW-0560">Oxidoreductase</keyword>
<gene>
    <name evidence="4" type="ORF">GOMPHAMPRED_001300</name>
</gene>
<dbReference type="EMBL" id="CAJPDQ010000012">
    <property type="protein sequence ID" value="CAF9917542.1"/>
    <property type="molecule type" value="Genomic_DNA"/>
</dbReference>
<evidence type="ECO:0000256" key="2">
    <source>
        <dbReference type="ARBA" id="ARBA00023002"/>
    </source>
</evidence>
<dbReference type="GO" id="GO:0016651">
    <property type="term" value="F:oxidoreductase activity, acting on NAD(P)H"/>
    <property type="evidence" value="ECO:0007669"/>
    <property type="project" value="InterPro"/>
</dbReference>
<organism evidence="4 5">
    <name type="scientific">Gomphillus americanus</name>
    <dbReference type="NCBI Taxonomy" id="1940652"/>
    <lineage>
        <taxon>Eukaryota</taxon>
        <taxon>Fungi</taxon>
        <taxon>Dikarya</taxon>
        <taxon>Ascomycota</taxon>
        <taxon>Pezizomycotina</taxon>
        <taxon>Lecanoromycetes</taxon>
        <taxon>OSLEUM clade</taxon>
        <taxon>Ostropomycetidae</taxon>
        <taxon>Ostropales</taxon>
        <taxon>Graphidaceae</taxon>
        <taxon>Gomphilloideae</taxon>
        <taxon>Gomphillus</taxon>
    </lineage>
</organism>
<dbReference type="SUPFAM" id="SSF50129">
    <property type="entry name" value="GroES-like"/>
    <property type="match status" value="1"/>
</dbReference>
<name>A0A8H3I794_9LECA</name>
<evidence type="ECO:0000256" key="1">
    <source>
        <dbReference type="ARBA" id="ARBA00008072"/>
    </source>
</evidence>
<dbReference type="InterPro" id="IPR036291">
    <property type="entry name" value="NAD(P)-bd_dom_sf"/>
</dbReference>
<dbReference type="AlphaFoldDB" id="A0A8H3I794"/>
<reference evidence="4" key="1">
    <citation type="submission" date="2021-03" db="EMBL/GenBank/DDBJ databases">
        <authorList>
            <person name="Tagirdzhanova G."/>
        </authorList>
    </citation>
    <scope>NUCLEOTIDE SEQUENCE</scope>
</reference>
<accession>A0A8H3I794</accession>
<sequence>MSVINRAAFLQGPKDKCLVTTTAPYPEIKNDHDIIIKTKSIALNPVDHILQHNGTNLSFPWLKYSVVLGHDAAGEVVEVGLGVTRFKKGDRVVGLGYGLDKSEKESAQSGRYPRSTFQEYILLSEHMTAPIPDQITYEAASVIPLGFVTAACGLFQAEHLKLDLPNQANLSRSTGETVLICGGSTSVGMNAIQLATAAGYEVLTTCSPRNFDLVKSLGASQAWDYKSPTVVKDITKAFNGKKCAGALTLGNGSAEMAFDILQHCEGNRRIALGTFPLPDPLPERFVLPRMMFYISTWMLAAFYQRLTRGIQYNIIWSGTLIQDGIGKELFTNFLPNALRQGRFRPAPETRVVGTKLEDIQAGLDGLAGGVSACKLVVQL</sequence>
<dbReference type="Pfam" id="PF08240">
    <property type="entry name" value="ADH_N"/>
    <property type="match status" value="1"/>
</dbReference>
<protein>
    <recommendedName>
        <fullName evidence="3">Enoyl reductase (ER) domain-containing protein</fullName>
    </recommendedName>
</protein>
<comment type="caution">
    <text evidence="4">The sequence shown here is derived from an EMBL/GenBank/DDBJ whole genome shotgun (WGS) entry which is preliminary data.</text>
</comment>
<dbReference type="Gene3D" id="3.40.50.720">
    <property type="entry name" value="NAD(P)-binding Rossmann-like Domain"/>
    <property type="match status" value="1"/>
</dbReference>
<proteinExistence type="inferred from homology"/>
<dbReference type="SMART" id="SM00829">
    <property type="entry name" value="PKS_ER"/>
    <property type="match status" value="1"/>
</dbReference>
<dbReference type="SUPFAM" id="SSF51735">
    <property type="entry name" value="NAD(P)-binding Rossmann-fold domains"/>
    <property type="match status" value="1"/>
</dbReference>
<evidence type="ECO:0000259" key="3">
    <source>
        <dbReference type="SMART" id="SM00829"/>
    </source>
</evidence>
<evidence type="ECO:0000313" key="4">
    <source>
        <dbReference type="EMBL" id="CAF9917542.1"/>
    </source>
</evidence>
<dbReference type="OrthoDB" id="48317at2759"/>
<dbReference type="InterPro" id="IPR020843">
    <property type="entry name" value="ER"/>
</dbReference>
<dbReference type="Gene3D" id="3.90.180.10">
    <property type="entry name" value="Medium-chain alcohol dehydrogenases, catalytic domain"/>
    <property type="match status" value="1"/>
</dbReference>
<feature type="domain" description="Enoyl reductase (ER)" evidence="3">
    <location>
        <begin position="12"/>
        <end position="377"/>
    </location>
</feature>
<dbReference type="CDD" id="cd08249">
    <property type="entry name" value="enoyl_reductase_like"/>
    <property type="match status" value="1"/>
</dbReference>
<dbReference type="PANTHER" id="PTHR45348">
    <property type="entry name" value="HYPOTHETICAL OXIDOREDUCTASE (EUROFUNG)"/>
    <property type="match status" value="1"/>
</dbReference>
<dbReference type="PANTHER" id="PTHR45348:SF2">
    <property type="entry name" value="ZINC-TYPE ALCOHOL DEHYDROGENASE-LIKE PROTEIN C2E1P3.01"/>
    <property type="match status" value="1"/>
</dbReference>
<dbReference type="Proteomes" id="UP000664169">
    <property type="component" value="Unassembled WGS sequence"/>
</dbReference>
<dbReference type="InterPro" id="IPR047122">
    <property type="entry name" value="Trans-enoyl_RdTase-like"/>
</dbReference>
<dbReference type="InterPro" id="IPR011032">
    <property type="entry name" value="GroES-like_sf"/>
</dbReference>
<evidence type="ECO:0000313" key="5">
    <source>
        <dbReference type="Proteomes" id="UP000664169"/>
    </source>
</evidence>
<keyword evidence="5" id="KW-1185">Reference proteome</keyword>